<dbReference type="AlphaFoldDB" id="A0A8K0H5F1"/>
<gene>
    <name evidence="3" type="ORF">FNV43_RR11230</name>
</gene>
<organism evidence="3 4">
    <name type="scientific">Rhamnella rubrinervis</name>
    <dbReference type="NCBI Taxonomy" id="2594499"/>
    <lineage>
        <taxon>Eukaryota</taxon>
        <taxon>Viridiplantae</taxon>
        <taxon>Streptophyta</taxon>
        <taxon>Embryophyta</taxon>
        <taxon>Tracheophyta</taxon>
        <taxon>Spermatophyta</taxon>
        <taxon>Magnoliopsida</taxon>
        <taxon>eudicotyledons</taxon>
        <taxon>Gunneridae</taxon>
        <taxon>Pentapetalae</taxon>
        <taxon>rosids</taxon>
        <taxon>fabids</taxon>
        <taxon>Rosales</taxon>
        <taxon>Rhamnaceae</taxon>
        <taxon>rhamnoid group</taxon>
        <taxon>Rhamneae</taxon>
        <taxon>Rhamnella</taxon>
    </lineage>
</organism>
<dbReference type="SUPFAM" id="SSF56112">
    <property type="entry name" value="Protein kinase-like (PK-like)"/>
    <property type="match status" value="1"/>
</dbReference>
<proteinExistence type="predicted"/>
<keyword evidence="4" id="KW-1185">Reference proteome</keyword>
<dbReference type="Gene3D" id="1.10.510.10">
    <property type="entry name" value="Transferase(Phosphotransferase) domain 1"/>
    <property type="match status" value="1"/>
</dbReference>
<feature type="domain" description="Protein kinase" evidence="2">
    <location>
        <begin position="1"/>
        <end position="104"/>
    </location>
</feature>
<feature type="region of interest" description="Disordered" evidence="1">
    <location>
        <begin position="90"/>
        <end position="117"/>
    </location>
</feature>
<dbReference type="Pfam" id="PF00069">
    <property type="entry name" value="Pkinase"/>
    <property type="match status" value="1"/>
</dbReference>
<evidence type="ECO:0000313" key="4">
    <source>
        <dbReference type="Proteomes" id="UP000796880"/>
    </source>
</evidence>
<evidence type="ECO:0000256" key="1">
    <source>
        <dbReference type="SAM" id="MobiDB-lite"/>
    </source>
</evidence>
<protein>
    <recommendedName>
        <fullName evidence="2">Protein kinase domain-containing protein</fullName>
    </recommendedName>
</protein>
<comment type="caution">
    <text evidence="3">The sequence shown here is derived from an EMBL/GenBank/DDBJ whole genome shotgun (WGS) entry which is preliminary data.</text>
</comment>
<name>A0A8K0H5F1_9ROSA</name>
<accession>A0A8K0H5F1</accession>
<dbReference type="EMBL" id="VOIH02000005">
    <property type="protein sequence ID" value="KAF3446051.1"/>
    <property type="molecule type" value="Genomic_DNA"/>
</dbReference>
<dbReference type="GO" id="GO:0004672">
    <property type="term" value="F:protein kinase activity"/>
    <property type="evidence" value="ECO:0007669"/>
    <property type="project" value="InterPro"/>
</dbReference>
<evidence type="ECO:0000313" key="3">
    <source>
        <dbReference type="EMBL" id="KAF3446051.1"/>
    </source>
</evidence>
<dbReference type="GO" id="GO:0005524">
    <property type="term" value="F:ATP binding"/>
    <property type="evidence" value="ECO:0007669"/>
    <property type="project" value="InterPro"/>
</dbReference>
<evidence type="ECO:0000259" key="2">
    <source>
        <dbReference type="PROSITE" id="PS50011"/>
    </source>
</evidence>
<dbReference type="Proteomes" id="UP000796880">
    <property type="component" value="Unassembled WGS sequence"/>
</dbReference>
<reference evidence="3" key="1">
    <citation type="submission" date="2020-03" db="EMBL/GenBank/DDBJ databases">
        <title>A high-quality chromosome-level genome assembly of a woody plant with both climbing and erect habits, Rhamnella rubrinervis.</title>
        <authorList>
            <person name="Lu Z."/>
            <person name="Yang Y."/>
            <person name="Zhu X."/>
            <person name="Sun Y."/>
        </authorList>
    </citation>
    <scope>NUCLEOTIDE SEQUENCE</scope>
    <source>
        <strain evidence="3">BYM</strain>
        <tissue evidence="3">Leaf</tissue>
    </source>
</reference>
<dbReference type="InterPro" id="IPR000719">
    <property type="entry name" value="Prot_kinase_dom"/>
</dbReference>
<dbReference type="OrthoDB" id="4062651at2759"/>
<dbReference type="PANTHER" id="PTHR45621">
    <property type="entry name" value="OS01G0588500 PROTEIN-RELATED"/>
    <property type="match status" value="1"/>
</dbReference>
<sequence>MAGHTHVSTAVVGTYGYAAPDYIETGHLTTKSDVWSFGVVLYEVLTGRRSLERNRPRMEQKLLEWVKEFLLTAKVVETLKQIMQVLVDGNQPEGSPESLENNQIDSETKPSKFGATESWKRRMRHLEKLGEQVESASRRRFMIMQRAKVT</sequence>
<dbReference type="PROSITE" id="PS50011">
    <property type="entry name" value="PROTEIN_KINASE_DOM"/>
    <property type="match status" value="1"/>
</dbReference>
<dbReference type="InterPro" id="IPR050823">
    <property type="entry name" value="Plant_Ser_Thr_Prot_Kinase"/>
</dbReference>
<dbReference type="InterPro" id="IPR011009">
    <property type="entry name" value="Kinase-like_dom_sf"/>
</dbReference>